<name>A0A7E6F330_9MOLL</name>
<feature type="region of interest" description="Disordered" evidence="2">
    <location>
        <begin position="428"/>
        <end position="447"/>
    </location>
</feature>
<feature type="region of interest" description="Disordered" evidence="2">
    <location>
        <begin position="24"/>
        <end position="115"/>
    </location>
</feature>
<feature type="coiled-coil region" evidence="1">
    <location>
        <begin position="1012"/>
        <end position="1218"/>
    </location>
</feature>
<feature type="compositionally biased region" description="Low complexity" evidence="2">
    <location>
        <begin position="2183"/>
        <end position="2197"/>
    </location>
</feature>
<gene>
    <name evidence="4" type="primary">LOC118760840</name>
</gene>
<evidence type="ECO:0000256" key="2">
    <source>
        <dbReference type="SAM" id="MobiDB-lite"/>
    </source>
</evidence>
<feature type="compositionally biased region" description="Polar residues" evidence="2">
    <location>
        <begin position="2926"/>
        <end position="2935"/>
    </location>
</feature>
<protein>
    <submittedName>
        <fullName evidence="4">Uncharacterized protein LOC118760840 isoform X6</fullName>
    </submittedName>
</protein>
<feature type="coiled-coil region" evidence="1">
    <location>
        <begin position="2341"/>
        <end position="2368"/>
    </location>
</feature>
<feature type="coiled-coil region" evidence="1">
    <location>
        <begin position="277"/>
        <end position="318"/>
    </location>
</feature>
<feature type="compositionally biased region" description="Polar residues" evidence="2">
    <location>
        <begin position="2654"/>
        <end position="2665"/>
    </location>
</feature>
<dbReference type="RefSeq" id="XP_036362246.1">
    <property type="nucleotide sequence ID" value="XM_036506353.1"/>
</dbReference>
<feature type="compositionally biased region" description="Polar residues" evidence="2">
    <location>
        <begin position="3807"/>
        <end position="3818"/>
    </location>
</feature>
<feature type="coiled-coil region" evidence="1">
    <location>
        <begin position="2740"/>
        <end position="2771"/>
    </location>
</feature>
<feature type="compositionally biased region" description="Basic and acidic residues" evidence="2">
    <location>
        <begin position="2199"/>
        <end position="2213"/>
    </location>
</feature>
<feature type="coiled-coil region" evidence="1">
    <location>
        <begin position="1999"/>
        <end position="2080"/>
    </location>
</feature>
<feature type="region of interest" description="Disordered" evidence="2">
    <location>
        <begin position="1369"/>
        <end position="1405"/>
    </location>
</feature>
<feature type="region of interest" description="Disordered" evidence="2">
    <location>
        <begin position="2883"/>
        <end position="2935"/>
    </location>
</feature>
<feature type="coiled-coil region" evidence="1">
    <location>
        <begin position="2406"/>
        <end position="2531"/>
    </location>
</feature>
<evidence type="ECO:0000313" key="3">
    <source>
        <dbReference type="Proteomes" id="UP000515154"/>
    </source>
</evidence>
<feature type="region of interest" description="Disordered" evidence="2">
    <location>
        <begin position="2648"/>
        <end position="2676"/>
    </location>
</feature>
<feature type="compositionally biased region" description="Basic and acidic residues" evidence="2">
    <location>
        <begin position="3666"/>
        <end position="3679"/>
    </location>
</feature>
<feature type="compositionally biased region" description="Basic and acidic residues" evidence="2">
    <location>
        <begin position="1381"/>
        <end position="1405"/>
    </location>
</feature>
<accession>A0A7E6F330</accession>
<feature type="region of interest" description="Disordered" evidence="2">
    <location>
        <begin position="3476"/>
        <end position="3505"/>
    </location>
</feature>
<dbReference type="PANTHER" id="PTHR23159:SF31">
    <property type="entry name" value="CENTROSOME-ASSOCIATED PROTEIN CEP250 ISOFORM X1"/>
    <property type="match status" value="1"/>
</dbReference>
<feature type="region of interest" description="Disordered" evidence="2">
    <location>
        <begin position="3791"/>
        <end position="3824"/>
    </location>
</feature>
<organism evidence="3 4">
    <name type="scientific">Octopus sinensis</name>
    <name type="common">East Asian common octopus</name>
    <dbReference type="NCBI Taxonomy" id="2607531"/>
    <lineage>
        <taxon>Eukaryota</taxon>
        <taxon>Metazoa</taxon>
        <taxon>Spiralia</taxon>
        <taxon>Lophotrochozoa</taxon>
        <taxon>Mollusca</taxon>
        <taxon>Cephalopoda</taxon>
        <taxon>Coleoidea</taxon>
        <taxon>Octopodiformes</taxon>
        <taxon>Octopoda</taxon>
        <taxon>Incirrata</taxon>
        <taxon>Octopodidae</taxon>
        <taxon>Octopus</taxon>
    </lineage>
</organism>
<feature type="coiled-coil region" evidence="1">
    <location>
        <begin position="1657"/>
        <end position="1684"/>
    </location>
</feature>
<feature type="compositionally biased region" description="Polar residues" evidence="2">
    <location>
        <begin position="2898"/>
        <end position="2907"/>
    </location>
</feature>
<dbReference type="PANTHER" id="PTHR23159">
    <property type="entry name" value="CENTROSOMAL PROTEIN 2"/>
    <property type="match status" value="1"/>
</dbReference>
<feature type="compositionally biased region" description="Polar residues" evidence="2">
    <location>
        <begin position="2214"/>
        <end position="2225"/>
    </location>
</feature>
<feature type="coiled-coil region" evidence="1">
    <location>
        <begin position="3337"/>
        <end position="3390"/>
    </location>
</feature>
<feature type="coiled-coil region" evidence="1">
    <location>
        <begin position="1258"/>
        <end position="1317"/>
    </location>
</feature>
<feature type="coiled-coil region" evidence="1">
    <location>
        <begin position="517"/>
        <end position="551"/>
    </location>
</feature>
<feature type="coiled-coil region" evidence="1">
    <location>
        <begin position="1462"/>
        <end position="1524"/>
    </location>
</feature>
<feature type="coiled-coil region" evidence="1">
    <location>
        <begin position="858"/>
        <end position="931"/>
    </location>
</feature>
<dbReference type="Proteomes" id="UP000515154">
    <property type="component" value="Linkage group LG10"/>
</dbReference>
<evidence type="ECO:0000313" key="4">
    <source>
        <dbReference type="RefSeq" id="XP_036362246.1"/>
    </source>
</evidence>
<keyword evidence="3" id="KW-1185">Reference proteome</keyword>
<feature type="coiled-coil region" evidence="1">
    <location>
        <begin position="580"/>
        <end position="807"/>
    </location>
</feature>
<reference evidence="4" key="1">
    <citation type="submission" date="2025-08" db="UniProtKB">
        <authorList>
            <consortium name="RefSeq"/>
        </authorList>
    </citation>
    <scope>IDENTIFICATION</scope>
</reference>
<evidence type="ECO:0000256" key="1">
    <source>
        <dbReference type="SAM" id="Coils"/>
    </source>
</evidence>
<sequence>MDDQAERLKKLKAGKEKLAAFQKKKIKKKKKNEVNSEGVSGVEEECLKESPNVSHSEEQLLAAAPTTSVHTDEDVLPTDSSVLPSPVFDTSTTTTLGLSQSDIAGASGDHESSLEEPERQQLFETAQLELREASSKICKLEESVIGKQKAVERLVAEINSLRAENEMLKQSLGNGPSQDLNALDPASKFEPGHQRDLTLRIQELENAILKRDELLRQLTSRLQMSFQENTERGLQQACSVETQKLAQHVQLLQLQLQQAGEKLNGQMKQHSVSSQALQDAKCEILNLHQRIQQKDEMMSQLTQKLSQVNNNYASLQSTMALSDQQSTDYNQLLTELNILHEQSNTLSLHLNEEKAKNSQLEKRLMQVLQPNVNESASSGSHLESTAEGTVAEMELTSENLPEYFPRKQLEEFHRLIEKCIFLYQSSDNTSDNSTATTTTSSNSSSSSSCEELNRLLLKITCITQVFLKNIKTDSFQRSDLDRDFACQVNLGEPFELASNNSEIPSPNAVAINENLGANSVLAENKELLSNAETLQLKIEDLSAENKLLSEEVFQTKTKFDSLLAVKEELDEKCQASESKTSELITKLEHYETEINSLQEKNSNLTACLKDLEVSFGSVKESEMSLTQNVAVLKSEKEALNACLQEKDRDVQDLTERLESSHQEIMNLENMRRTLEQELSVSRQETVDFNDKLNRHGTEAEEQKQNELNLLEKLASSQEEITALQQQMASMEDEKKETLKLAAMEVVELNEDIAALRNQIAELEENNSQQMKKMADQHTHLEEVNLQVSELSARFEETKLTNQSLTREKDTLNQWNASLGEQFSKIASLVKLVIGEDTEGLNLSTMSNDEDLVKVEAVVNEMSSKVTKHKENLLRLESENKSLAEFRIHEKEEADKIMNERANEISLYQETVSALEAEKQSLSQNLVAAGNNCKAKDLEVERLKCVVESLQVTESTKERFAEMDTLLVQRQQEVSQLTEELTSLKQSSSKDLATLRKSIEEFEGKVQGKDECVRNLTHQLDEEKELAIRLTQQLEEEKELAIRLTQQLDEEKELAIHLTQQSDSQAEEIEKLKLQISSLLETGKHAKVNFEESNSKIEKFENEIAKLKSVNESYQQELEKVTLDKKTLESSFEELKSNYSALECDYTELKQSLDKIESEKKQLISVNEDLSKVAEEKNKLLQELEEFHTKEKEAIQKMNENLKTEMEALESDKNHLQNVYDQTVQSLLDNQEKLHKLNEEHLALEDHFKVQSEEFVQMKKEFEESKEASLKTIADLEKSLLEVESNASSEKASMNKEVQELLAMKESLLVKIEELSRSSGSGEAQLLASREAVSQVLGKANDELESFKELWSIEKTELCNKIRSLSADLENSQQEKNGLQQERGRLQQERGRLQQENERLQPENERLRHEMNDFQKTIEQLHHENLGLQHQKEELQYETENFRDKNNSLQHGKDGMPQERGSLQQEIIDLQDLQLEKNSWLQEKESLQQECENLQREKDTLLQKNTNLQQEKNFLLQENTSLQLKEEQQVSKIDLVAENQGLQSKEKKGFENEDLQSEERKGFENEGLRWDNDDLQPHQQELRLSCLQASVVQTCEANPRVPESFVSKDLGSHTAKRQSVEVPLEKFREECGTTVGSSKGEGSGNTFVNGTETSLSAVDTLENYKEQLEMMAEKYEMELKYVRLNILSELAEEKENFEKEVEQRYCLKLESVKAENDRMFIENLQQVRSDLELKHKQELNELRVSVMKECQSMSPQELDTKLYGIMHDLHAENQQCMHGKTDVKQHLLHHRDLAEKLAESRDSLLKQIELLNTQYEQIQEEHFSLWSKRSKKPMSSSPRAKRKFDTLPQDIESASRSLVEISQAKGCFDNEEKTCTKLDCQGYRKRYEIALKILTEKGLTSLDNISEKSSFEVDSLDGSASMGDQPREELSMELQDEYNELMERTVTEPVLSSTFQRKSSPELQCPNCISLAEERLSLKKRLSTQLELFGKERFHLLSRCENLSNELENVQLTRDQLQTELNITKEVQRGQDRHPSEVELTDIKVKLANTEDQVVFYQNKLSQSEVEHQELKSKINELFVKVIDQQHYINNLEEEYSRSRDGWNHKGTMTSMDNGKIELAPVGGRRHSEPNNNVRDVDHEMEHHHPIPQHLSQSSNNISLESNFANIPQMPSLKSPKSDRETSPDSLNKSSLSDNSSPAGDRDNWINYHSEHSNRNNSSPALNQSDRYSDSLASPPKLTRSTQSSPSLLLLNKEFRESEKILSEFQLDQGDFLFVQDKQIELIDEIAELKRSLLQSKEDHVKEIATIKEKIDRFKKVKGLCDTQNLLDILDSTDTISLSVDVVDLREKVSLLRETCNRLTEDNKDLQKKLYNQECLVMKAKMLQTNPKHSVTAEDLETSFGSQLLLLQKHRDELADKLSEERLLENQFTEVVAAKTSLDEHLHREKEHVQQLTEKVQIAEAELSSKKAECDYMLQQQLRLEELIRDKEEVEKQLMSEKFILESQLTQTNYELETKERHLRDIEQRVNKCASEISPETGVTAGNDNQLNDIELQEKFTQELNEAKLVIEKQNIDRLEALRKDMDEHHKRAVEYLRQQLRSDFSMRESRLEEHHSAHVASLHSIHAEQLQSLKDEYERQMEDLKQEFYDERIKHVRSNTSESQASGSSEMDEGSNGAVDNKQEQILDELRKDLTEDQQHKLELVISQIVKQHKAHLDQLTSHYKDELNLRIKATRLTAEQLHKSEAELMKAALEEKKQNELAELRDILARYHNEETDRREGEWSSHLERLRQQYDYQLAIGQEPAPKGAVGTLEGATLVTELTKRLNDEHKKLIEAFVGMGKPSLGLKWLAVSSVTEPWMSSFFDIIVTDQDVNHLREVISKDLVAPSNSQTPPEDIVNCPSRSITSATPIDSHGDSGGGRDTSGAADASTSHWRLNDSNSNSGDAIYKCLEEQKDEILLLRSRILREYEQLLKARTDSMVTESSKDIFNLQDEIDALQQQHEIQISTMRQGIGKRMSAEYTGESSLSQSLDEDQRQTLSKLLSHYETKVHSIEERFNHHMGKLKSQIEHDLSASFGDFSGELDQDLSFGKMSLNKTGRFPQLAHQTHQFAEFSASSVEQHVPVDSQIVAEEAYVLNDSNNSSLVRSSSDEAVMRSGTDEHRYVSNVNSATDVKTFQEELDHLQNQYAEIAASESHLPKDKAEMTSVHEKVLKAQEQLLEQEHKLEMDALQSECDIKLQVELKKQAIELLTKFQAGLQSNDQGKMTLKRCDSFERELVKRTMTDGQFDSYDASDSNQNRAGAKKERLGVPFLSSVLGSRNKQDNSNSLVADHEARIASMQAEFEQRLKKLRKELTELGEKEKREITTKFKNEIANLESQLSDNEEKYENLMDDLRSGKIPEVAQLMHEKYDSELEFAKTLMQQEFDESLEGEQFRLKEHQEKQIEELLCEKTKEMKELQQKYEGNLALLQETLKRYEDHTSAKDDTDNSNVGNKQQQQQQQQKHQDEQLRSLRQQLEEKDKVIEAERKSLQENYNQELEKLREKYELKLGEQQKHLTENHDDQLSAMVIHSDAIKSELDEAHQAELEQVREQLSSKHSKMMDNLNKKHQMNIEELERQFQVKIEELEIRHQLEVECLKKEMESPDAKEEPCISTTNVGIQLQQQQQSVSKDENTDPTGRDVIEAPLSKSYADIVKSSLPEPEPVSQTQSTHHKYHDIIVPQRSGQLQQCQLVADHVVPQESGVVQSSPSKQVTKKEIYEETNKQLLQHLSNLVRTYLDIEDSINKKLSQVLADSKNASERGSRSNHLGIPQSTSDNDSSLSKRQKRRYKSAERLDLGNWVLENPSNVSHEPTRWIPSIRLPLTNTFQRNIKFLKCYAHRLKKTEKMICTLPIQDQATQMKVWYSPSSLAVISSLGLVWTAIVKN</sequence>
<keyword evidence="1" id="KW-0175">Coiled coil</keyword>
<feature type="region of interest" description="Disordered" evidence="2">
    <location>
        <begin position="3660"/>
        <end position="3683"/>
    </location>
</feature>
<feature type="coiled-coil region" evidence="1">
    <location>
        <begin position="3595"/>
        <end position="3622"/>
    </location>
</feature>
<feature type="region of interest" description="Disordered" evidence="2">
    <location>
        <begin position="2166"/>
        <end position="2244"/>
    </location>
</feature>
<proteinExistence type="predicted"/>
<feature type="coiled-coil region" evidence="1">
    <location>
        <begin position="1793"/>
        <end position="1820"/>
    </location>
</feature>